<name>A0A1H5VD95_XYLRU</name>
<keyword evidence="2" id="KW-0808">Transferase</keyword>
<accession>A0A1H5VD95</accession>
<reference evidence="2 3" key="1">
    <citation type="submission" date="2016-10" db="EMBL/GenBank/DDBJ databases">
        <authorList>
            <person name="de Groot N.N."/>
        </authorList>
    </citation>
    <scope>NUCLEOTIDE SEQUENCE [LARGE SCALE GENOMIC DNA]</scope>
    <source>
        <strain evidence="2 3">AR32</strain>
    </source>
</reference>
<organism evidence="2 3">
    <name type="scientific">Xylanibacter ruminicola</name>
    <name type="common">Prevotella ruminicola</name>
    <dbReference type="NCBI Taxonomy" id="839"/>
    <lineage>
        <taxon>Bacteria</taxon>
        <taxon>Pseudomonadati</taxon>
        <taxon>Bacteroidota</taxon>
        <taxon>Bacteroidia</taxon>
        <taxon>Bacteroidales</taxon>
        <taxon>Prevotellaceae</taxon>
        <taxon>Xylanibacter</taxon>
    </lineage>
</organism>
<dbReference type="EMBL" id="FNUV01000004">
    <property type="protein sequence ID" value="SEF85056.1"/>
    <property type="molecule type" value="Genomic_DNA"/>
</dbReference>
<dbReference type="RefSeq" id="WP_103915785.1">
    <property type="nucleotide sequence ID" value="NZ_FNUV01000004.1"/>
</dbReference>
<dbReference type="GO" id="GO:0016740">
    <property type="term" value="F:transferase activity"/>
    <property type="evidence" value="ECO:0007669"/>
    <property type="project" value="UniProtKB-KW"/>
</dbReference>
<dbReference type="AlphaFoldDB" id="A0A1H5VD95"/>
<evidence type="ECO:0000313" key="2">
    <source>
        <dbReference type="EMBL" id="SEF85056.1"/>
    </source>
</evidence>
<evidence type="ECO:0000259" key="1">
    <source>
        <dbReference type="Pfam" id="PF04230"/>
    </source>
</evidence>
<dbReference type="PANTHER" id="PTHR36836:SF1">
    <property type="entry name" value="COLANIC ACID BIOSYNTHESIS PROTEIN WCAK"/>
    <property type="match status" value="1"/>
</dbReference>
<sequence length="374" mass="42694">MEVAPLIFYKTTADFNNTGEVLIYKSLLENLRRHGNVIIDDSNHIQPLFLSRIGVKDEERLHSHTRSSFVSYILQKSICNVFSRKPIYFVTGVGDHKVKGAKRNLFSFCFLLLCRVCGMKVLRIGMSISFHGAAAKWSERLLSFVIPHYYVRDTLSLQACHAAGIRKAQLAPDMSWAYQIEQNKDAVSQDVNRVIFSFRDYCTSKKDKEPYRSDLIRAIGVVLNVVCTNPSVKVLFTYQCNQDLQFMTELKSHFPSYQQIEMVPELITLENANDYYGQSQIVLSNRLHVLLLSYKYGALPIGLTDLTGHKKIQGIFRDNGLDSLLIDIHQGDTSMVDSFQAIIEQRSTYLEIIKTAEQKNRATLQQIFSNIFPA</sequence>
<dbReference type="Proteomes" id="UP000236735">
    <property type="component" value="Unassembled WGS sequence"/>
</dbReference>
<evidence type="ECO:0000313" key="3">
    <source>
        <dbReference type="Proteomes" id="UP000236735"/>
    </source>
</evidence>
<gene>
    <name evidence="2" type="ORF">SAMN05216354_1883</name>
</gene>
<dbReference type="InterPro" id="IPR007345">
    <property type="entry name" value="Polysacch_pyruvyl_Trfase"/>
</dbReference>
<feature type="domain" description="Polysaccharide pyruvyl transferase" evidence="1">
    <location>
        <begin position="17"/>
        <end position="297"/>
    </location>
</feature>
<proteinExistence type="predicted"/>
<protein>
    <submittedName>
        <fullName evidence="2">Polysaccharide pyruvyl transferase family protein WcaK</fullName>
    </submittedName>
</protein>
<dbReference type="PANTHER" id="PTHR36836">
    <property type="entry name" value="COLANIC ACID BIOSYNTHESIS PROTEIN WCAK"/>
    <property type="match status" value="1"/>
</dbReference>
<dbReference type="Pfam" id="PF04230">
    <property type="entry name" value="PS_pyruv_trans"/>
    <property type="match status" value="1"/>
</dbReference>